<proteinExistence type="predicted"/>
<organism evidence="1 2">
    <name type="scientific">Caerostris darwini</name>
    <dbReference type="NCBI Taxonomy" id="1538125"/>
    <lineage>
        <taxon>Eukaryota</taxon>
        <taxon>Metazoa</taxon>
        <taxon>Ecdysozoa</taxon>
        <taxon>Arthropoda</taxon>
        <taxon>Chelicerata</taxon>
        <taxon>Arachnida</taxon>
        <taxon>Araneae</taxon>
        <taxon>Araneomorphae</taxon>
        <taxon>Entelegynae</taxon>
        <taxon>Araneoidea</taxon>
        <taxon>Araneidae</taxon>
        <taxon>Caerostris</taxon>
    </lineage>
</organism>
<name>A0AAV4QAS1_9ARAC</name>
<dbReference type="Proteomes" id="UP001054837">
    <property type="component" value="Unassembled WGS sequence"/>
</dbReference>
<keyword evidence="2" id="KW-1185">Reference proteome</keyword>
<reference evidence="1 2" key="1">
    <citation type="submission" date="2021-06" db="EMBL/GenBank/DDBJ databases">
        <title>Caerostris darwini draft genome.</title>
        <authorList>
            <person name="Kono N."/>
            <person name="Arakawa K."/>
        </authorList>
    </citation>
    <scope>NUCLEOTIDE SEQUENCE [LARGE SCALE GENOMIC DNA]</scope>
</reference>
<gene>
    <name evidence="1" type="ORF">CDAR_49471</name>
</gene>
<protein>
    <submittedName>
        <fullName evidence="1">Uncharacterized protein</fullName>
    </submittedName>
</protein>
<dbReference type="AlphaFoldDB" id="A0AAV4QAS1"/>
<comment type="caution">
    <text evidence="1">The sequence shown here is derived from an EMBL/GenBank/DDBJ whole genome shotgun (WGS) entry which is preliminary data.</text>
</comment>
<sequence>ITIPISADEGPGLWAPPSLLHCSSRECVPAFRFLAAVSSFDSVYEIPLLRFGRRKEKRKDASVCSRGEIKQIDACGERRRGMAESVRK</sequence>
<accession>A0AAV4QAS1</accession>
<evidence type="ECO:0000313" key="2">
    <source>
        <dbReference type="Proteomes" id="UP001054837"/>
    </source>
</evidence>
<feature type="non-terminal residue" evidence="1">
    <location>
        <position position="1"/>
    </location>
</feature>
<evidence type="ECO:0000313" key="1">
    <source>
        <dbReference type="EMBL" id="GIY05090.1"/>
    </source>
</evidence>
<dbReference type="EMBL" id="BPLQ01004047">
    <property type="protein sequence ID" value="GIY05090.1"/>
    <property type="molecule type" value="Genomic_DNA"/>
</dbReference>